<comment type="caution">
    <text evidence="1">The sequence shown here is derived from an EMBL/GenBank/DDBJ whole genome shotgun (WGS) entry which is preliminary data.</text>
</comment>
<keyword evidence="2" id="KW-1185">Reference proteome</keyword>
<feature type="non-terminal residue" evidence="1">
    <location>
        <position position="100"/>
    </location>
</feature>
<dbReference type="EMBL" id="NPEU01000502">
    <property type="protein sequence ID" value="RAI31436.1"/>
    <property type="molecule type" value="Genomic_DNA"/>
</dbReference>
<reference evidence="1 2" key="1">
    <citation type="submission" date="2017-07" db="EMBL/GenBank/DDBJ databases">
        <title>Draft Genome Sequences of Select Purple Nonsulfur Bacteria.</title>
        <authorList>
            <person name="Lasarre B."/>
            <person name="Mckinlay J.B."/>
        </authorList>
    </citation>
    <scope>NUCLEOTIDE SEQUENCE [LARGE SCALE GENOMIC DNA]</scope>
    <source>
        <strain evidence="1 2">DSM 11907</strain>
    </source>
</reference>
<name>A0A327K0W6_9BRAD</name>
<accession>A0A327K0W6</accession>
<gene>
    <name evidence="1" type="ORF">CH338_25830</name>
</gene>
<dbReference type="Proteomes" id="UP000248863">
    <property type="component" value="Unassembled WGS sequence"/>
</dbReference>
<sequence>MNRFAALIDRLAYEPGRTAKLRQMTDYFRSTPDPERGFALAALTGALSFPHAKPGLIRTLIAERTDPVLFEMSYDYVGDLSETVALMWPSPHARPAPSPR</sequence>
<dbReference type="GO" id="GO:0016874">
    <property type="term" value="F:ligase activity"/>
    <property type="evidence" value="ECO:0007669"/>
    <property type="project" value="UniProtKB-KW"/>
</dbReference>
<proteinExistence type="predicted"/>
<evidence type="ECO:0000313" key="2">
    <source>
        <dbReference type="Proteomes" id="UP000248863"/>
    </source>
</evidence>
<organism evidence="1 2">
    <name type="scientific">Rhodoplanes elegans</name>
    <dbReference type="NCBI Taxonomy" id="29408"/>
    <lineage>
        <taxon>Bacteria</taxon>
        <taxon>Pseudomonadati</taxon>
        <taxon>Pseudomonadota</taxon>
        <taxon>Alphaproteobacteria</taxon>
        <taxon>Hyphomicrobiales</taxon>
        <taxon>Nitrobacteraceae</taxon>
        <taxon>Rhodoplanes</taxon>
    </lineage>
</organism>
<keyword evidence="1" id="KW-0436">Ligase</keyword>
<dbReference type="AlphaFoldDB" id="A0A327K0W6"/>
<evidence type="ECO:0000313" key="1">
    <source>
        <dbReference type="EMBL" id="RAI31436.1"/>
    </source>
</evidence>
<protein>
    <submittedName>
        <fullName evidence="1">ATP-dependent DNA ligase</fullName>
    </submittedName>
</protein>